<dbReference type="InterPro" id="IPR056463">
    <property type="entry name" value="DUF7373_C"/>
</dbReference>
<name>U5EJV9_NOCAS</name>
<evidence type="ECO:0000313" key="4">
    <source>
        <dbReference type="Proteomes" id="UP000017048"/>
    </source>
</evidence>
<dbReference type="AlphaFoldDB" id="U5EJV9"/>
<evidence type="ECO:0000259" key="1">
    <source>
        <dbReference type="Pfam" id="PF24088"/>
    </source>
</evidence>
<dbReference type="Proteomes" id="UP000017048">
    <property type="component" value="Unassembled WGS sequence"/>
</dbReference>
<evidence type="ECO:0000259" key="2">
    <source>
        <dbReference type="Pfam" id="PF24092"/>
    </source>
</evidence>
<comment type="caution">
    <text evidence="3">The sequence shown here is derived from an EMBL/GenBank/DDBJ whole genome shotgun (WGS) entry which is preliminary data.</text>
</comment>
<dbReference type="EMBL" id="BAFO02000035">
    <property type="protein sequence ID" value="GAD87560.1"/>
    <property type="molecule type" value="Genomic_DNA"/>
</dbReference>
<dbReference type="Pfam" id="PF24092">
    <property type="entry name" value="DUF7373_C"/>
    <property type="match status" value="1"/>
</dbReference>
<dbReference type="Pfam" id="PF24088">
    <property type="entry name" value="DUF7373"/>
    <property type="match status" value="1"/>
</dbReference>
<keyword evidence="4" id="KW-1185">Reference proteome</keyword>
<dbReference type="eggNOG" id="ENOG503163Y">
    <property type="taxonomic scope" value="Bacteria"/>
</dbReference>
<dbReference type="InterPro" id="IPR055797">
    <property type="entry name" value="DUF7373"/>
</dbReference>
<proteinExistence type="predicted"/>
<reference evidence="3 4" key="1">
    <citation type="journal article" date="2014" name="BMC Genomics">
        <title>Genome based analysis of type-I polyketide synthase and nonribosomal peptide synthetase gene clusters in seven strains of five representative Nocardia species.</title>
        <authorList>
            <person name="Komaki H."/>
            <person name="Ichikawa N."/>
            <person name="Hosoyama A."/>
            <person name="Takahashi-Nakaguchi A."/>
            <person name="Matsuzawa T."/>
            <person name="Suzuki K."/>
            <person name="Fujita N."/>
            <person name="Gonoi T."/>
        </authorList>
    </citation>
    <scope>NUCLEOTIDE SEQUENCE [LARGE SCALE GENOMIC DNA]</scope>
    <source>
        <strain evidence="3 4">NBRC 15531</strain>
    </source>
</reference>
<sequence length="387" mass="42594">MFAVGCGSQVSGSAARIEPDTANLDYGNYQTQPRTVGNAKSLNQGRAYEAQRLGDYVALPFEIDPAYVYDNRKESLVQPTQIVLNRKGLGRLIINDTFDEVAEDLVAGWLNSWATEPTGGNPRRSLNLSVLIFPDAKTAETVAPILENDDFTYNTDNEKVSITKYPKTYAHWRPSVSSIGSWTVHDRYVIFMKLDDETKAPDLPSLQAQVERALEVQIPLLDKFVPTPSDQIERVPLDPIGLVGRTLPSDPSAPVRAQPDGYFTGRGALSLFADPDAELLGTFAEHDIDLISFGDTVVFRSATEAGAKSQFGAWKAPDKDSKDAQAPAGLGDAAVCRANTYESGGEVRTSDYICYLQVDRYAVQIRNKNLQDLHQQVAAQYVLLTRR</sequence>
<organism evidence="3 4">
    <name type="scientific">Nocardia asteroides NBRC 15531</name>
    <dbReference type="NCBI Taxonomy" id="1110697"/>
    <lineage>
        <taxon>Bacteria</taxon>
        <taxon>Bacillati</taxon>
        <taxon>Actinomycetota</taxon>
        <taxon>Actinomycetes</taxon>
        <taxon>Mycobacteriales</taxon>
        <taxon>Nocardiaceae</taxon>
        <taxon>Nocardia</taxon>
    </lineage>
</organism>
<evidence type="ECO:0000313" key="3">
    <source>
        <dbReference type="EMBL" id="GAD87560.1"/>
    </source>
</evidence>
<feature type="domain" description="DUF7373" evidence="2">
    <location>
        <begin position="243"/>
        <end position="385"/>
    </location>
</feature>
<protein>
    <submittedName>
        <fullName evidence="3">Uncharacterized protein</fullName>
    </submittedName>
</protein>
<dbReference type="STRING" id="1824.SAMN05444423_103284"/>
<gene>
    <name evidence="3" type="ORF">NCAST_35_00830</name>
</gene>
<accession>U5EJV9</accession>
<feature type="domain" description="DUF7373" evidence="1">
    <location>
        <begin position="37"/>
        <end position="237"/>
    </location>
</feature>